<feature type="compositionally biased region" description="Basic and acidic residues" evidence="1">
    <location>
        <begin position="94"/>
        <end position="107"/>
    </location>
</feature>
<name>A0A7J0D0R5_STRMI</name>
<feature type="compositionally biased region" description="Gly residues" evidence="1">
    <location>
        <begin position="1"/>
        <end position="12"/>
    </location>
</feature>
<comment type="caution">
    <text evidence="2">The sequence shown here is derived from an EMBL/GenBank/DDBJ whole genome shotgun (WGS) entry which is preliminary data.</text>
</comment>
<organism evidence="2 3">
    <name type="scientific">Streptomyces microflavus</name>
    <name type="common">Streptomyces lipmanii</name>
    <dbReference type="NCBI Taxonomy" id="1919"/>
    <lineage>
        <taxon>Bacteria</taxon>
        <taxon>Bacillati</taxon>
        <taxon>Actinomycetota</taxon>
        <taxon>Actinomycetes</taxon>
        <taxon>Kitasatosporales</taxon>
        <taxon>Streptomycetaceae</taxon>
        <taxon>Streptomyces</taxon>
    </lineage>
</organism>
<dbReference type="EMBL" id="BLWD01000001">
    <property type="protein sequence ID" value="GFN07617.1"/>
    <property type="molecule type" value="Genomic_DNA"/>
</dbReference>
<evidence type="ECO:0000256" key="1">
    <source>
        <dbReference type="SAM" id="MobiDB-lite"/>
    </source>
</evidence>
<evidence type="ECO:0000313" key="3">
    <source>
        <dbReference type="Proteomes" id="UP000498740"/>
    </source>
</evidence>
<accession>A0A7J0D0R5</accession>
<sequence>MAAVRGGVGGGGRAEDPGLAAAVGGDPDVTAGLDPLPYGDGQRLHVEGPGAARTQEGEAEGGQRGDVVGADGTGAAGGAVEEERAGGGDSLMGGDDRAAVVRDESRPPRPAGLIADSYQLRPVPTAHGPTLGRR</sequence>
<dbReference type="AlphaFoldDB" id="A0A7J0D0R5"/>
<reference evidence="2 3" key="1">
    <citation type="submission" date="2020-05" db="EMBL/GenBank/DDBJ databases">
        <title>Whole genome shotgun sequence of Streptomyces microflavus NBRC 13062.</title>
        <authorList>
            <person name="Komaki H."/>
            <person name="Tamura T."/>
        </authorList>
    </citation>
    <scope>NUCLEOTIDE SEQUENCE [LARGE SCALE GENOMIC DNA]</scope>
    <source>
        <strain evidence="2 3">NBRC 13062</strain>
    </source>
</reference>
<protein>
    <submittedName>
        <fullName evidence="2">Uncharacterized protein</fullName>
    </submittedName>
</protein>
<dbReference type="Proteomes" id="UP000498740">
    <property type="component" value="Unassembled WGS sequence"/>
</dbReference>
<gene>
    <name evidence="2" type="ORF">Smic_61730</name>
</gene>
<proteinExistence type="predicted"/>
<evidence type="ECO:0000313" key="2">
    <source>
        <dbReference type="EMBL" id="GFN07617.1"/>
    </source>
</evidence>
<feature type="region of interest" description="Disordered" evidence="1">
    <location>
        <begin position="1"/>
        <end position="134"/>
    </location>
</feature>